<sequence>MSDIQFYDDNIQTAPVFGDDPYANELLADNTPLNYVSNACLPLNYVSNSGLPSSSLSGSPFFDTHPAGPALGKQFPLSYIHENPLWNATLWDDMRYSSAPSQITDQFLSTTTTTDNNLANDVIPDACMYPSGEVMSPVGSENSTPGNMFIENSTPESSFYSDTESILSSPAQVVCGSPILSPVSTPASIIVNQEPEPIKEKLVVPKTEELDGRKSRRQTPMLRVKEKVQKEKSKVTKKAQKDILKLVSLDQINPLSAVLTEVPQFLVQNGCGTFKFRVSGRANPSQLIIVARPTDSADYSLEGFATNVPASGLVDMNIKFVRINSDSVTAQIAFYFMEITENGMTPVYHLLTNQISFLTNTKDLPTPTITSVETTGIQNRHLLPIANFTVAKVTADRMKWGTTNELTFFIVDENKQIKHIVRQGLIAPPEKSKKIAYFRIPNDCLNQNYKLHVNYIAVENLNKKQSASEKKAVSHSIVLPKEGAFWTCNDTGFAF</sequence>
<dbReference type="RefSeq" id="XP_020428825.1">
    <property type="nucleotide sequence ID" value="XM_020580238.1"/>
</dbReference>
<organism evidence="1 2">
    <name type="scientific">Heterostelium pallidum (strain ATCC 26659 / Pp 5 / PN500)</name>
    <name type="common">Cellular slime mold</name>
    <name type="synonym">Polysphondylium pallidum</name>
    <dbReference type="NCBI Taxonomy" id="670386"/>
    <lineage>
        <taxon>Eukaryota</taxon>
        <taxon>Amoebozoa</taxon>
        <taxon>Evosea</taxon>
        <taxon>Eumycetozoa</taxon>
        <taxon>Dictyostelia</taxon>
        <taxon>Acytosteliales</taxon>
        <taxon>Acytosteliaceae</taxon>
        <taxon>Heterostelium</taxon>
    </lineage>
</organism>
<dbReference type="Proteomes" id="UP000001396">
    <property type="component" value="Unassembled WGS sequence"/>
</dbReference>
<reference evidence="1 2" key="1">
    <citation type="journal article" date="2011" name="Genome Res.">
        <title>Phylogeny-wide analysis of social amoeba genomes highlights ancient origins for complex intercellular communication.</title>
        <authorList>
            <person name="Heidel A.J."/>
            <person name="Lawal H.M."/>
            <person name="Felder M."/>
            <person name="Schilde C."/>
            <person name="Helps N.R."/>
            <person name="Tunggal B."/>
            <person name="Rivero F."/>
            <person name="John U."/>
            <person name="Schleicher M."/>
            <person name="Eichinger L."/>
            <person name="Platzer M."/>
            <person name="Noegel A.A."/>
            <person name="Schaap P."/>
            <person name="Gloeckner G."/>
        </authorList>
    </citation>
    <scope>NUCLEOTIDE SEQUENCE [LARGE SCALE GENOMIC DNA]</scope>
    <source>
        <strain evidence="2">ATCC 26659 / Pp 5 / PN500</strain>
    </source>
</reference>
<accession>D3BPH5</accession>
<dbReference type="GeneID" id="31364918"/>
<keyword evidence="2" id="KW-1185">Reference proteome</keyword>
<dbReference type="EMBL" id="ADBJ01000044">
    <property type="protein sequence ID" value="EFA76693.1"/>
    <property type="molecule type" value="Genomic_DNA"/>
</dbReference>
<gene>
    <name evidence="1" type="ORF">PPL_09443</name>
</gene>
<comment type="caution">
    <text evidence="1">The sequence shown here is derived from an EMBL/GenBank/DDBJ whole genome shotgun (WGS) entry which is preliminary data.</text>
</comment>
<protein>
    <submittedName>
        <fullName evidence="1">Uncharacterized protein</fullName>
    </submittedName>
</protein>
<evidence type="ECO:0000313" key="2">
    <source>
        <dbReference type="Proteomes" id="UP000001396"/>
    </source>
</evidence>
<dbReference type="AlphaFoldDB" id="D3BPH5"/>
<proteinExistence type="predicted"/>
<evidence type="ECO:0000313" key="1">
    <source>
        <dbReference type="EMBL" id="EFA76693.1"/>
    </source>
</evidence>
<dbReference type="InParanoid" id="D3BPH5"/>
<name>D3BPH5_HETP5</name>